<name>A0ABM3BHK8_GOSHI</name>
<evidence type="ECO:0000256" key="2">
    <source>
        <dbReference type="ARBA" id="ARBA00008891"/>
    </source>
</evidence>
<evidence type="ECO:0000256" key="5">
    <source>
        <dbReference type="ARBA" id="ARBA00023085"/>
    </source>
</evidence>
<evidence type="ECO:0000256" key="1">
    <source>
        <dbReference type="ARBA" id="ARBA00005184"/>
    </source>
</evidence>
<sequence>MREKVHRRHGLFVRAWQNYRNSEDVFLGRAWNSSPRVVYSYTEMDEIVHPGGWSSNRQPERADTVYYGEYKCTGKGATPATREKFVKQLSDAEAKPFLVLDYVEGTKWLLPPPTVPNNSFIPNFFMPVTYPHSIANSSRLSSTSLLGGNN</sequence>
<keyword evidence="7" id="KW-1185">Reference proteome</keyword>
<dbReference type="EC" id="3.1.1.11" evidence="3"/>
<dbReference type="InterPro" id="IPR000070">
    <property type="entry name" value="Pectinesterase_cat"/>
</dbReference>
<dbReference type="GeneID" id="107947625"/>
<dbReference type="Pfam" id="PF01095">
    <property type="entry name" value="Pectinesterase"/>
    <property type="match status" value="1"/>
</dbReference>
<reference evidence="8" key="1">
    <citation type="submission" date="2025-08" db="UniProtKB">
        <authorList>
            <consortium name="RefSeq"/>
        </authorList>
    </citation>
    <scope>IDENTIFICATION</scope>
</reference>
<evidence type="ECO:0000256" key="4">
    <source>
        <dbReference type="ARBA" id="ARBA00022801"/>
    </source>
</evidence>
<comment type="similarity">
    <text evidence="2">Belongs to the pectinesterase family.</text>
</comment>
<keyword evidence="5" id="KW-0063">Aspartyl esterase</keyword>
<comment type="pathway">
    <text evidence="1">Glycan metabolism; pectin degradation; 2-dehydro-3-deoxy-D-gluconate from pectin: step 1/5.</text>
</comment>
<evidence type="ECO:0000256" key="3">
    <source>
        <dbReference type="ARBA" id="ARBA00013229"/>
    </source>
</evidence>
<evidence type="ECO:0000313" key="8">
    <source>
        <dbReference type="RefSeq" id="XP_040966546.1"/>
    </source>
</evidence>
<evidence type="ECO:0000313" key="7">
    <source>
        <dbReference type="Proteomes" id="UP000818029"/>
    </source>
</evidence>
<dbReference type="InterPro" id="IPR012334">
    <property type="entry name" value="Pectin_lyas_fold"/>
</dbReference>
<gene>
    <name evidence="8" type="primary">LOC107947625</name>
</gene>
<accession>A0ABM3BHK8</accession>
<proteinExistence type="inferred from homology"/>
<dbReference type="SUPFAM" id="SSF51126">
    <property type="entry name" value="Pectin lyase-like"/>
    <property type="match status" value="1"/>
</dbReference>
<feature type="domain" description="Pectinesterase catalytic" evidence="6">
    <location>
        <begin position="18"/>
        <end position="105"/>
    </location>
</feature>
<evidence type="ECO:0000259" key="6">
    <source>
        <dbReference type="Pfam" id="PF01095"/>
    </source>
</evidence>
<dbReference type="RefSeq" id="XP_040966546.1">
    <property type="nucleotide sequence ID" value="XM_041110612.1"/>
</dbReference>
<dbReference type="Gene3D" id="2.160.20.10">
    <property type="entry name" value="Single-stranded right-handed beta-helix, Pectin lyase-like"/>
    <property type="match status" value="1"/>
</dbReference>
<dbReference type="Proteomes" id="UP000818029">
    <property type="component" value="Unplaced"/>
</dbReference>
<dbReference type="PANTHER" id="PTHR31321:SF87">
    <property type="entry name" value="PECTINESTERASE 63-RELATED"/>
    <property type="match status" value="1"/>
</dbReference>
<keyword evidence="4" id="KW-0378">Hydrolase</keyword>
<protein>
    <recommendedName>
        <fullName evidence="3">pectinesterase</fullName>
        <ecNumber evidence="3">3.1.1.11</ecNumber>
    </recommendedName>
</protein>
<organism evidence="7 8">
    <name type="scientific">Gossypium hirsutum</name>
    <name type="common">Upland cotton</name>
    <name type="synonym">Gossypium mexicanum</name>
    <dbReference type="NCBI Taxonomy" id="3635"/>
    <lineage>
        <taxon>Eukaryota</taxon>
        <taxon>Viridiplantae</taxon>
        <taxon>Streptophyta</taxon>
        <taxon>Embryophyta</taxon>
        <taxon>Tracheophyta</taxon>
        <taxon>Spermatophyta</taxon>
        <taxon>Magnoliopsida</taxon>
        <taxon>eudicotyledons</taxon>
        <taxon>Gunneridae</taxon>
        <taxon>Pentapetalae</taxon>
        <taxon>rosids</taxon>
        <taxon>malvids</taxon>
        <taxon>Malvales</taxon>
        <taxon>Malvaceae</taxon>
        <taxon>Malvoideae</taxon>
        <taxon>Gossypium</taxon>
    </lineage>
</organism>
<dbReference type="PANTHER" id="PTHR31321">
    <property type="entry name" value="ACYL-COA THIOESTER HYDROLASE YBHC-RELATED"/>
    <property type="match status" value="1"/>
</dbReference>
<dbReference type="InterPro" id="IPR011050">
    <property type="entry name" value="Pectin_lyase_fold/virulence"/>
</dbReference>